<dbReference type="GO" id="GO:0006666">
    <property type="term" value="P:3-keto-sphinganine metabolic process"/>
    <property type="evidence" value="ECO:0007669"/>
    <property type="project" value="TreeGrafter"/>
</dbReference>
<comment type="caution">
    <text evidence="1">The sequence shown here is derived from an EMBL/GenBank/DDBJ whole genome shotgun (WGS) entry which is preliminary data.</text>
</comment>
<organism evidence="1 2">
    <name type="scientific">Mycena venus</name>
    <dbReference type="NCBI Taxonomy" id="2733690"/>
    <lineage>
        <taxon>Eukaryota</taxon>
        <taxon>Fungi</taxon>
        <taxon>Dikarya</taxon>
        <taxon>Basidiomycota</taxon>
        <taxon>Agaricomycotina</taxon>
        <taxon>Agaricomycetes</taxon>
        <taxon>Agaricomycetidae</taxon>
        <taxon>Agaricales</taxon>
        <taxon>Marasmiineae</taxon>
        <taxon>Mycenaceae</taxon>
        <taxon>Mycena</taxon>
    </lineage>
</organism>
<proteinExistence type="predicted"/>
<protein>
    <submittedName>
        <fullName evidence="1">Oxidoreductase</fullName>
    </submittedName>
</protein>
<sequence>MFFATKDWNPDGLHCYVTGGSTGLGLELAKLLVQKGAHVSIVARNQERLDKALAQLETLRTSPGQQLHAYSFSLYTAADSAAALTAACAPHGGDSPDAVFACAGSARPMYFVEMTEEDMRRGMDDAYWVQAWTIFAAVKQMVKQNRKGRLALVSSVVGYMSFLGWGSYSPGETRSPSPSSCSTRESPCTYISPGSMLTPGFEEEQKDKPQISKEIDNAENAITPDVAARAFLRGGAVSSLIFIFDILTRNTLAPFFQAYKRAKRTSPPISSATSSARPRGVTPKHNWVKDAVWDMIAYVGSFPSSFSVISSSASKAKSEFVFESATSPMA</sequence>
<dbReference type="PRINTS" id="PR00081">
    <property type="entry name" value="GDHRDH"/>
</dbReference>
<dbReference type="AlphaFoldDB" id="A0A8H6XDA8"/>
<dbReference type="PANTHER" id="PTHR43550:SF3">
    <property type="entry name" value="3-KETODIHYDROSPHINGOSINE REDUCTASE"/>
    <property type="match status" value="1"/>
</dbReference>
<evidence type="ECO:0000313" key="2">
    <source>
        <dbReference type="Proteomes" id="UP000620124"/>
    </source>
</evidence>
<dbReference type="InterPro" id="IPR036291">
    <property type="entry name" value="NAD(P)-bd_dom_sf"/>
</dbReference>
<dbReference type="PANTHER" id="PTHR43550">
    <property type="entry name" value="3-KETODIHYDROSPHINGOSINE REDUCTASE"/>
    <property type="match status" value="1"/>
</dbReference>
<keyword evidence="2" id="KW-1185">Reference proteome</keyword>
<dbReference type="OrthoDB" id="10267115at2759"/>
<dbReference type="InterPro" id="IPR002347">
    <property type="entry name" value="SDR_fam"/>
</dbReference>
<reference evidence="1" key="1">
    <citation type="submission" date="2020-05" db="EMBL/GenBank/DDBJ databases">
        <title>Mycena genomes resolve the evolution of fungal bioluminescence.</title>
        <authorList>
            <person name="Tsai I.J."/>
        </authorList>
    </citation>
    <scope>NUCLEOTIDE SEQUENCE</scope>
    <source>
        <strain evidence="1">CCC161011</strain>
    </source>
</reference>
<dbReference type="GO" id="GO:0030148">
    <property type="term" value="P:sphingolipid biosynthetic process"/>
    <property type="evidence" value="ECO:0007669"/>
    <property type="project" value="TreeGrafter"/>
</dbReference>
<dbReference type="Pfam" id="PF00106">
    <property type="entry name" value="adh_short"/>
    <property type="match status" value="1"/>
</dbReference>
<dbReference type="Proteomes" id="UP000620124">
    <property type="component" value="Unassembled WGS sequence"/>
</dbReference>
<evidence type="ECO:0000313" key="1">
    <source>
        <dbReference type="EMBL" id="KAF7338978.1"/>
    </source>
</evidence>
<dbReference type="GO" id="GO:0005789">
    <property type="term" value="C:endoplasmic reticulum membrane"/>
    <property type="evidence" value="ECO:0007669"/>
    <property type="project" value="TreeGrafter"/>
</dbReference>
<dbReference type="EMBL" id="JACAZI010000020">
    <property type="protein sequence ID" value="KAF7338978.1"/>
    <property type="molecule type" value="Genomic_DNA"/>
</dbReference>
<name>A0A8H6XDA8_9AGAR</name>
<dbReference type="SUPFAM" id="SSF51735">
    <property type="entry name" value="NAD(P)-binding Rossmann-fold domains"/>
    <property type="match status" value="1"/>
</dbReference>
<accession>A0A8H6XDA8</accession>
<dbReference type="Gene3D" id="3.40.50.720">
    <property type="entry name" value="NAD(P)-binding Rossmann-like Domain"/>
    <property type="match status" value="1"/>
</dbReference>
<gene>
    <name evidence="1" type="ORF">MVEN_01974000</name>
</gene>
<dbReference type="GO" id="GO:0047560">
    <property type="term" value="F:3-dehydrosphinganine reductase activity"/>
    <property type="evidence" value="ECO:0007669"/>
    <property type="project" value="TreeGrafter"/>
</dbReference>